<dbReference type="InterPro" id="IPR027417">
    <property type="entry name" value="P-loop_NTPase"/>
</dbReference>
<name>A0AA35U1F6_GEOBA</name>
<protein>
    <submittedName>
        <fullName evidence="1">Bifunctional coenzyme A synthase</fullName>
    </submittedName>
</protein>
<evidence type="ECO:0000313" key="1">
    <source>
        <dbReference type="EMBL" id="CAI8058408.1"/>
    </source>
</evidence>
<reference evidence="1" key="1">
    <citation type="submission" date="2023-03" db="EMBL/GenBank/DDBJ databases">
        <authorList>
            <person name="Steffen K."/>
            <person name="Cardenas P."/>
        </authorList>
    </citation>
    <scope>NUCLEOTIDE SEQUENCE</scope>
</reference>
<comment type="caution">
    <text evidence="1">The sequence shown here is derived from an EMBL/GenBank/DDBJ whole genome shotgun (WGS) entry which is preliminary data.</text>
</comment>
<dbReference type="EMBL" id="CASHTH010004512">
    <property type="protein sequence ID" value="CAI8058408.1"/>
    <property type="molecule type" value="Genomic_DNA"/>
</dbReference>
<gene>
    <name evidence="1" type="ORF">GBAR_LOCUS31762</name>
</gene>
<evidence type="ECO:0000313" key="2">
    <source>
        <dbReference type="Proteomes" id="UP001174909"/>
    </source>
</evidence>
<dbReference type="SUPFAM" id="SSF52540">
    <property type="entry name" value="P-loop containing nucleoside triphosphate hydrolases"/>
    <property type="match status" value="1"/>
</dbReference>
<keyword evidence="2" id="KW-1185">Reference proteome</keyword>
<sequence length="102" mass="11487">METGGGQGSGGSSHGYRVCVVDAAVLVMAGWHRRVHQLVRRVMERNSLPEEEATQRLAAQPENKMYVDHAHIVIGTQWDPEVTRGQVEKAWQQVLNRIDQKN</sequence>
<accession>A0AA35U1F6</accession>
<proteinExistence type="predicted"/>
<dbReference type="AlphaFoldDB" id="A0AA35U1F6"/>
<dbReference type="Gene3D" id="3.40.50.300">
    <property type="entry name" value="P-loop containing nucleotide triphosphate hydrolases"/>
    <property type="match status" value="1"/>
</dbReference>
<organism evidence="1 2">
    <name type="scientific">Geodia barretti</name>
    <name type="common">Barrett's horny sponge</name>
    <dbReference type="NCBI Taxonomy" id="519541"/>
    <lineage>
        <taxon>Eukaryota</taxon>
        <taxon>Metazoa</taxon>
        <taxon>Porifera</taxon>
        <taxon>Demospongiae</taxon>
        <taxon>Heteroscleromorpha</taxon>
        <taxon>Tetractinellida</taxon>
        <taxon>Astrophorina</taxon>
        <taxon>Geodiidae</taxon>
        <taxon>Geodia</taxon>
    </lineage>
</organism>
<dbReference type="Proteomes" id="UP001174909">
    <property type="component" value="Unassembled WGS sequence"/>
</dbReference>